<name>A0A5M3YX49_ASPTE</name>
<protein>
    <submittedName>
        <fullName evidence="1">Uncharacterized protein</fullName>
    </submittedName>
</protein>
<evidence type="ECO:0000313" key="2">
    <source>
        <dbReference type="Proteomes" id="UP000452235"/>
    </source>
</evidence>
<dbReference type="EMBL" id="BLJY01000006">
    <property type="protein sequence ID" value="GFF16742.1"/>
    <property type="molecule type" value="Genomic_DNA"/>
</dbReference>
<dbReference type="Proteomes" id="UP000452235">
    <property type="component" value="Unassembled WGS sequence"/>
</dbReference>
<reference evidence="1 2" key="1">
    <citation type="submission" date="2020-01" db="EMBL/GenBank/DDBJ databases">
        <title>Aspergillus terreus IFO 6365 whole genome shotgun sequence.</title>
        <authorList>
            <person name="Kanamasa S."/>
            <person name="Takahashi H."/>
        </authorList>
    </citation>
    <scope>NUCLEOTIDE SEQUENCE [LARGE SCALE GENOMIC DNA]</scope>
    <source>
        <strain evidence="1 2">IFO 6365</strain>
    </source>
</reference>
<evidence type="ECO:0000313" key="1">
    <source>
        <dbReference type="EMBL" id="GFF16742.1"/>
    </source>
</evidence>
<sequence length="78" mass="8759">MWSQLKRHLKQLRAEQREVEQSLAANAGHPFQAQVAESADIADAFSNTDPDGFTTVYHETQELIDRLPDSSSSSERNT</sequence>
<gene>
    <name evidence="1" type="ORF">ATEIFO6365_0006007900</name>
</gene>
<proteinExistence type="predicted"/>
<dbReference type="AlphaFoldDB" id="A0A5M3YX49"/>
<accession>A0A5M3YX49</accession>
<organism evidence="1 2">
    <name type="scientific">Aspergillus terreus</name>
    <dbReference type="NCBI Taxonomy" id="33178"/>
    <lineage>
        <taxon>Eukaryota</taxon>
        <taxon>Fungi</taxon>
        <taxon>Dikarya</taxon>
        <taxon>Ascomycota</taxon>
        <taxon>Pezizomycotina</taxon>
        <taxon>Eurotiomycetes</taxon>
        <taxon>Eurotiomycetidae</taxon>
        <taxon>Eurotiales</taxon>
        <taxon>Aspergillaceae</taxon>
        <taxon>Aspergillus</taxon>
        <taxon>Aspergillus subgen. Circumdati</taxon>
    </lineage>
</organism>
<comment type="caution">
    <text evidence="1">The sequence shown here is derived from an EMBL/GenBank/DDBJ whole genome shotgun (WGS) entry which is preliminary data.</text>
</comment>
<keyword evidence="2" id="KW-1185">Reference proteome</keyword>